<dbReference type="Proteomes" id="UP001177260">
    <property type="component" value="Unassembled WGS sequence"/>
</dbReference>
<accession>A0ACC3B673</accession>
<evidence type="ECO:0000313" key="1">
    <source>
        <dbReference type="EMBL" id="KAK1146002.1"/>
    </source>
</evidence>
<reference evidence="1 2" key="1">
    <citation type="journal article" date="2023" name="ACS Omega">
        <title>Identification of the Neoaspergillic Acid Biosynthesis Gene Cluster by Establishing an In Vitro CRISPR-Ribonucleoprotein Genetic System in Aspergillus melleus.</title>
        <authorList>
            <person name="Yuan B."/>
            <person name="Grau M.F."/>
            <person name="Murata R.M."/>
            <person name="Torok T."/>
            <person name="Venkateswaran K."/>
            <person name="Stajich J.E."/>
            <person name="Wang C.C.C."/>
        </authorList>
    </citation>
    <scope>NUCLEOTIDE SEQUENCE [LARGE SCALE GENOMIC DNA]</scope>
    <source>
        <strain evidence="1 2">IMV 1140</strain>
    </source>
</reference>
<organism evidence="1 2">
    <name type="scientific">Aspergillus melleus</name>
    <dbReference type="NCBI Taxonomy" id="138277"/>
    <lineage>
        <taxon>Eukaryota</taxon>
        <taxon>Fungi</taxon>
        <taxon>Dikarya</taxon>
        <taxon>Ascomycota</taxon>
        <taxon>Pezizomycotina</taxon>
        <taxon>Eurotiomycetes</taxon>
        <taxon>Eurotiomycetidae</taxon>
        <taxon>Eurotiales</taxon>
        <taxon>Aspergillaceae</taxon>
        <taxon>Aspergillus</taxon>
        <taxon>Aspergillus subgen. Circumdati</taxon>
    </lineage>
</organism>
<sequence length="549" mass="60808">MDDDFRHMIFPRAAGDGAGRGQRALVVTAVLTAIAAVTVAMRFLARIGLMKITGREDSTILVSLVFSIIYLGLVASETHFGLGRHSSDLSTYENQQQLKRLWAAIPMYNASLACTKFSILFQYLRIFPGHSFRIACYITMVIVAIYSTWAIVSGYVNCVPVARFWNHEIPGSCLSFEAVWFFNASMNIATDLALLVMPMPLLSHLQLPRIQKLALMAVFAIGGLVVITSILRLSSLRKVAKSPDTSYSNVAAAYWTAAECNVAIICACLPFLRPIVSRIFPKLLSTQSYNTPYSRGRTLTTLNKSKAQGPKMALYSQDRDLGLCTIDVDVQGPAPAQGFGRASGEGSSSAGGGIEVRTEMTQQSTVHGEETSQRSPDDLEPLLGSCYNDSKYVALKVYVTDDRETNHELKIYERELLRRIPGQTMTLEDLKPCIRQLLLVLDYLHSVSNVVHTELVALLGPPSSEFRDASKLSSVFWDKAGNWNQSTPLPDTNLETLAAKVRGEDKQGFLRWLRKALQWNPKDRPTATELLYDEWMMKGLSLRGSEGSN</sequence>
<proteinExistence type="predicted"/>
<keyword evidence="2" id="KW-1185">Reference proteome</keyword>
<evidence type="ECO:0000313" key="2">
    <source>
        <dbReference type="Proteomes" id="UP001177260"/>
    </source>
</evidence>
<comment type="caution">
    <text evidence="1">The sequence shown here is derived from an EMBL/GenBank/DDBJ whole genome shotgun (WGS) entry which is preliminary data.</text>
</comment>
<protein>
    <submittedName>
        <fullName evidence="1">Uncharacterized protein</fullName>
    </submittedName>
</protein>
<dbReference type="EMBL" id="JAOPJF010000020">
    <property type="protein sequence ID" value="KAK1146002.1"/>
    <property type="molecule type" value="Genomic_DNA"/>
</dbReference>
<gene>
    <name evidence="1" type="ORF">N8T08_003650</name>
</gene>
<name>A0ACC3B673_9EURO</name>